<feature type="domain" description="Major facilitator superfamily (MFS) profile" evidence="8">
    <location>
        <begin position="10"/>
        <end position="483"/>
    </location>
</feature>
<evidence type="ECO:0000256" key="6">
    <source>
        <dbReference type="ARBA" id="ARBA00023136"/>
    </source>
</evidence>
<accession>A0ABY4PDT3</accession>
<comment type="subcellular location">
    <subcellularLocation>
        <location evidence="1">Cell membrane</location>
        <topology evidence="1">Multi-pass membrane protein</topology>
    </subcellularLocation>
</comment>
<feature type="transmembrane region" description="Helical" evidence="7">
    <location>
        <begin position="222"/>
        <end position="240"/>
    </location>
</feature>
<dbReference type="RefSeq" id="WP_249513052.1">
    <property type="nucleotide sequence ID" value="NZ_CP093365.1"/>
</dbReference>
<feature type="transmembrane region" description="Helical" evidence="7">
    <location>
        <begin position="194"/>
        <end position="216"/>
    </location>
</feature>
<feature type="transmembrane region" description="Helical" evidence="7">
    <location>
        <begin position="261"/>
        <end position="284"/>
    </location>
</feature>
<feature type="transmembrane region" description="Helical" evidence="7">
    <location>
        <begin position="327"/>
        <end position="345"/>
    </location>
</feature>
<keyword evidence="6 7" id="KW-0472">Membrane</keyword>
<dbReference type="InterPro" id="IPR011701">
    <property type="entry name" value="MFS"/>
</dbReference>
<keyword evidence="10" id="KW-1185">Reference proteome</keyword>
<dbReference type="PROSITE" id="PS50850">
    <property type="entry name" value="MFS"/>
    <property type="match status" value="1"/>
</dbReference>
<evidence type="ECO:0000256" key="1">
    <source>
        <dbReference type="ARBA" id="ARBA00004651"/>
    </source>
</evidence>
<feature type="transmembrane region" description="Helical" evidence="7">
    <location>
        <begin position="296"/>
        <end position="315"/>
    </location>
</feature>
<evidence type="ECO:0000256" key="3">
    <source>
        <dbReference type="ARBA" id="ARBA00022475"/>
    </source>
</evidence>
<dbReference type="InterPro" id="IPR004638">
    <property type="entry name" value="EmrB-like"/>
</dbReference>
<dbReference type="CDD" id="cd17502">
    <property type="entry name" value="MFS_Azr1_MDR_like"/>
    <property type="match status" value="1"/>
</dbReference>
<feature type="transmembrane region" description="Helical" evidence="7">
    <location>
        <begin position="453"/>
        <end position="478"/>
    </location>
</feature>
<dbReference type="PANTHER" id="PTHR23501">
    <property type="entry name" value="MAJOR FACILITATOR SUPERFAMILY"/>
    <property type="match status" value="1"/>
</dbReference>
<feature type="transmembrane region" description="Helical" evidence="7">
    <location>
        <begin position="44"/>
        <end position="63"/>
    </location>
</feature>
<dbReference type="Gene3D" id="1.20.1720.10">
    <property type="entry name" value="Multidrug resistance protein D"/>
    <property type="match status" value="1"/>
</dbReference>
<dbReference type="Pfam" id="PF07690">
    <property type="entry name" value="MFS_1"/>
    <property type="match status" value="1"/>
</dbReference>
<feature type="transmembrane region" description="Helical" evidence="7">
    <location>
        <begin position="12"/>
        <end position="32"/>
    </location>
</feature>
<dbReference type="Proteomes" id="UP000831947">
    <property type="component" value="Chromosome"/>
</dbReference>
<dbReference type="InterPro" id="IPR036259">
    <property type="entry name" value="MFS_trans_sf"/>
</dbReference>
<keyword evidence="2" id="KW-0813">Transport</keyword>
<dbReference type="PRINTS" id="PR01036">
    <property type="entry name" value="TCRTETB"/>
</dbReference>
<keyword evidence="3" id="KW-1003">Cell membrane</keyword>
<dbReference type="EMBL" id="CP093365">
    <property type="protein sequence ID" value="UQS83867.1"/>
    <property type="molecule type" value="Genomic_DNA"/>
</dbReference>
<sequence>MKKQTNVKLVTIAVFIATFMTAIEGTIVSTAMPTIIGDLHGLKIMNWVFSVYLLMTAVTTPIYGKLSDRYGRKKLLNIGLVVFVIGSLLCGISQSMPQLIGARIIQGLGAGAIQPLTYTVLADIYPLEKRASMIGLNGSSWGIASIVAPLLGGFIVEQLSWHWIFAINIPVGIITIVLLQFFLHEDIKTQTSTIDFKGITLLTSALVLLMLTLQSLSNLKQWFFSLVMLAVAAMLFGFFIHVERHQSDPVLPLQLFKNRTFVIQNIAVLLVSGFLIGFETYLPIWMQSVLGLNPTMGGFAVTPSSVIWLVGSFVSGKMIAKYPPHKITLFALSFLLVGCVAYLFLPFQTPFYIFLLISGVYGLGFGLSITTSTVTSQSIVPADQVGTATSFNTLARSLGQTLMVSLFGIVFNLRMAKCVQDNSGLTFKMLDQMINPSTAAGISAKYLRVARQVVFGGLHWIYIVGLIVLILALIITFFDTKSDYTLRDYQKSNKTVEY</sequence>
<evidence type="ECO:0000313" key="9">
    <source>
        <dbReference type="EMBL" id="UQS83867.1"/>
    </source>
</evidence>
<evidence type="ECO:0000313" key="10">
    <source>
        <dbReference type="Proteomes" id="UP000831947"/>
    </source>
</evidence>
<dbReference type="InterPro" id="IPR020846">
    <property type="entry name" value="MFS_dom"/>
</dbReference>
<dbReference type="NCBIfam" id="TIGR00711">
    <property type="entry name" value="efflux_EmrB"/>
    <property type="match status" value="1"/>
</dbReference>
<evidence type="ECO:0000256" key="4">
    <source>
        <dbReference type="ARBA" id="ARBA00022692"/>
    </source>
</evidence>
<reference evidence="9 10" key="1">
    <citation type="journal article" date="2022" name="Int. J. Syst. Evol. Microbiol.">
        <title>Apilactobacillus apisilvae sp. nov., Nicolia spurrieriana gen. nov. sp. nov., Bombilactobacillus folatiphilus sp. nov. and Bombilactobacillus thymidiniphilus sp. nov., four new lactic acid bacterial isolates from stingless bees Tetragonula carbonaria and Austroplebeia australis.</title>
        <authorList>
            <person name="Oliphant S.A."/>
            <person name="Watson-Haigh N.S."/>
            <person name="Sumby K.M."/>
            <person name="Gardner J."/>
            <person name="Groom S."/>
            <person name="Jiranek V."/>
        </authorList>
    </citation>
    <scope>NUCLEOTIDE SEQUENCE [LARGE SCALE GENOMIC DNA]</scope>
    <source>
        <strain evidence="9 10">SG4_A1</strain>
    </source>
</reference>
<feature type="transmembrane region" description="Helical" evidence="7">
    <location>
        <begin position="75"/>
        <end position="94"/>
    </location>
</feature>
<evidence type="ECO:0000256" key="5">
    <source>
        <dbReference type="ARBA" id="ARBA00022989"/>
    </source>
</evidence>
<feature type="transmembrane region" description="Helical" evidence="7">
    <location>
        <begin position="133"/>
        <end position="155"/>
    </location>
</feature>
<feature type="transmembrane region" description="Helical" evidence="7">
    <location>
        <begin position="351"/>
        <end position="369"/>
    </location>
</feature>
<gene>
    <name evidence="9" type="ORF">MOO47_01310</name>
</gene>
<dbReference type="Gene3D" id="1.20.1250.20">
    <property type="entry name" value="MFS general substrate transporter like domains"/>
    <property type="match status" value="1"/>
</dbReference>
<feature type="transmembrane region" description="Helical" evidence="7">
    <location>
        <begin position="161"/>
        <end position="182"/>
    </location>
</feature>
<dbReference type="SUPFAM" id="SSF103473">
    <property type="entry name" value="MFS general substrate transporter"/>
    <property type="match status" value="1"/>
</dbReference>
<protein>
    <submittedName>
        <fullName evidence="9">MFS transporter</fullName>
    </submittedName>
</protein>
<evidence type="ECO:0000256" key="2">
    <source>
        <dbReference type="ARBA" id="ARBA00022448"/>
    </source>
</evidence>
<organism evidence="9 10">
    <name type="scientific">Bombilactobacillus thymidiniphilus</name>
    <dbReference type="NCBI Taxonomy" id="2923363"/>
    <lineage>
        <taxon>Bacteria</taxon>
        <taxon>Bacillati</taxon>
        <taxon>Bacillota</taxon>
        <taxon>Bacilli</taxon>
        <taxon>Lactobacillales</taxon>
        <taxon>Lactobacillaceae</taxon>
        <taxon>Bombilactobacillus</taxon>
    </lineage>
</organism>
<evidence type="ECO:0000259" key="8">
    <source>
        <dbReference type="PROSITE" id="PS50850"/>
    </source>
</evidence>
<proteinExistence type="predicted"/>
<keyword evidence="4 7" id="KW-0812">Transmembrane</keyword>
<evidence type="ECO:0000256" key="7">
    <source>
        <dbReference type="SAM" id="Phobius"/>
    </source>
</evidence>
<keyword evidence="5 7" id="KW-1133">Transmembrane helix</keyword>
<name>A0ABY4PDT3_9LACO</name>
<dbReference type="PANTHER" id="PTHR23501:SF191">
    <property type="entry name" value="VACUOLAR BASIC AMINO ACID TRANSPORTER 4"/>
    <property type="match status" value="1"/>
</dbReference>